<comment type="caution">
    <text evidence="2">The sequence shown here is derived from an EMBL/GenBank/DDBJ whole genome shotgun (WGS) entry which is preliminary data.</text>
</comment>
<gene>
    <name evidence="2" type="ORF">F7D73_08285</name>
</gene>
<evidence type="ECO:0000313" key="2">
    <source>
        <dbReference type="EMBL" id="MQN80950.1"/>
    </source>
</evidence>
<dbReference type="Pfam" id="PF16872">
    <property type="entry name" value="putAbiC"/>
    <property type="match status" value="1"/>
</dbReference>
<dbReference type="RefSeq" id="WP_153123796.1">
    <property type="nucleotide sequence ID" value="NZ_VZCB01000063.1"/>
</dbReference>
<name>A0A6G1U1P3_9BACT</name>
<dbReference type="OrthoDB" id="1850524at2"/>
<protein>
    <recommendedName>
        <fullName evidence="4">Phage abortive infection protein</fullName>
    </recommendedName>
</protein>
<dbReference type="EMBL" id="VZCB01000063">
    <property type="protein sequence ID" value="MQN80950.1"/>
    <property type="molecule type" value="Genomic_DNA"/>
</dbReference>
<feature type="transmembrane region" description="Helical" evidence="1">
    <location>
        <begin position="12"/>
        <end position="38"/>
    </location>
</feature>
<evidence type="ECO:0000313" key="3">
    <source>
        <dbReference type="Proteomes" id="UP000480425"/>
    </source>
</evidence>
<keyword evidence="1" id="KW-0812">Transmembrane</keyword>
<keyword evidence="1" id="KW-0472">Membrane</keyword>
<reference evidence="2 3" key="1">
    <citation type="submission" date="2019-09" db="EMBL/GenBank/DDBJ databases">
        <title>Distinct polysaccharide growth profiles of human intestinal Prevotella copri isolates.</title>
        <authorList>
            <person name="Fehlner-Peach H."/>
            <person name="Magnabosco C."/>
            <person name="Raghavan V."/>
            <person name="Scher J.U."/>
            <person name="Tett A."/>
            <person name="Cox L.M."/>
            <person name="Gottsegen C."/>
            <person name="Watters A."/>
            <person name="Wiltshire- Gordon J.D."/>
            <person name="Segata N."/>
            <person name="Bonneau R."/>
            <person name="Littman D.R."/>
        </authorList>
    </citation>
    <scope>NUCLEOTIDE SEQUENCE [LARGE SCALE GENOMIC DNA]</scope>
    <source>
        <strain evidence="3">iA622</strain>
    </source>
</reference>
<dbReference type="InterPro" id="IPR031709">
    <property type="entry name" value="PutAbiC"/>
</dbReference>
<keyword evidence="1" id="KW-1133">Transmembrane helix</keyword>
<organism evidence="2 3">
    <name type="scientific">Segatella copri</name>
    <dbReference type="NCBI Taxonomy" id="165179"/>
    <lineage>
        <taxon>Bacteria</taxon>
        <taxon>Pseudomonadati</taxon>
        <taxon>Bacteroidota</taxon>
        <taxon>Bacteroidia</taxon>
        <taxon>Bacteroidales</taxon>
        <taxon>Prevotellaceae</taxon>
        <taxon>Segatella</taxon>
    </lineage>
</organism>
<evidence type="ECO:0008006" key="4">
    <source>
        <dbReference type="Google" id="ProtNLM"/>
    </source>
</evidence>
<accession>A0A6G1U1P3</accession>
<evidence type="ECO:0000256" key="1">
    <source>
        <dbReference type="SAM" id="Phobius"/>
    </source>
</evidence>
<proteinExistence type="predicted"/>
<dbReference type="Proteomes" id="UP000480425">
    <property type="component" value="Unassembled WGS sequence"/>
</dbReference>
<dbReference type="AlphaFoldDB" id="A0A6G1U1P3"/>
<feature type="transmembrane region" description="Helical" evidence="1">
    <location>
        <begin position="58"/>
        <end position="79"/>
    </location>
</feature>
<sequence length="363" mass="42564">MKTKIKKSIAKISLLEWFAYIITFIGFVVIGIFLYHMSSTFEIGGKLSRDEMAATGQVGDFMGGVIGSIWALAGVFLYFSAIKMQNRELENQAKYRREDVIMEAIKDFEATFFSLLSSQQQIKEELHAEFTDVKWNEKHELTETSINASGNDFFMEALAVLQKMYFFSIRDSYRFNLTPNKDLLFATGKDEQKRIMTEYSEDLAVVTLGFTETFFKQIKAQKTELKKCQALYFLFSIHFSSTIGHYCRHLYNILKYMDQVQLDIFEMIRNTMSNEDQRKKMQEVMTRFRRYAAFLQSGLSSSEMSILFYNALIYDKARKLYLRYNLLENLQDIYLIKPEHKDLIRGFVCKTPDKMIEDYLSIN</sequence>